<reference evidence="1 2" key="1">
    <citation type="submission" date="2020-04" db="EMBL/GenBank/DDBJ databases">
        <authorList>
            <person name="De Canck E."/>
        </authorList>
    </citation>
    <scope>NUCLEOTIDE SEQUENCE [LARGE SCALE GENOMIC DNA]</scope>
    <source>
        <strain evidence="1 2">LMG 3458</strain>
    </source>
</reference>
<protein>
    <submittedName>
        <fullName evidence="1">Uncharacterized protein</fullName>
    </submittedName>
</protein>
<proteinExistence type="predicted"/>
<sequence>MGWIDCNNREARTEIARADTAWFEYYIQYQGATRILGLAFFPRKGRLSASEEPELEYHLVYRKGMAAWGWQPGNPGGSPAAGGRYPASTSFKKREISATSSAQTECGIGYVCQRTS</sequence>
<name>A0A6S6ZRM0_9BURK</name>
<dbReference type="Proteomes" id="UP000494111">
    <property type="component" value="Unassembled WGS sequence"/>
</dbReference>
<evidence type="ECO:0000313" key="2">
    <source>
        <dbReference type="Proteomes" id="UP000494111"/>
    </source>
</evidence>
<organism evidence="1 2">
    <name type="scientific">Achromobacter deleyi</name>
    <dbReference type="NCBI Taxonomy" id="1353891"/>
    <lineage>
        <taxon>Bacteria</taxon>
        <taxon>Pseudomonadati</taxon>
        <taxon>Pseudomonadota</taxon>
        <taxon>Betaproteobacteria</taxon>
        <taxon>Burkholderiales</taxon>
        <taxon>Alcaligenaceae</taxon>
        <taxon>Achromobacter</taxon>
    </lineage>
</organism>
<gene>
    <name evidence="1" type="ORF">LMG3458_02269</name>
</gene>
<accession>A0A6S6ZRM0</accession>
<dbReference type="EMBL" id="CADIJO010000006">
    <property type="protein sequence ID" value="CAB3693659.1"/>
    <property type="molecule type" value="Genomic_DNA"/>
</dbReference>
<dbReference type="AlphaFoldDB" id="A0A6S6ZRM0"/>
<evidence type="ECO:0000313" key="1">
    <source>
        <dbReference type="EMBL" id="CAB3693659.1"/>
    </source>
</evidence>